<feature type="transmembrane region" description="Helical" evidence="6">
    <location>
        <begin position="80"/>
        <end position="106"/>
    </location>
</feature>
<name>A0AAJ2LRN8_9HYPH</name>
<sequence>YQAIAGKSIMPTVEQQEQLLTLIGTLPSAAYYAVAGFVLAYFVLQAFLLHKFGQTVGKKIMGIMIVDDQTHQKTNITRSFLIRSVVFIILSYFLFIISLVDFGFMFSKRNRTLHDRLAKTVVVDVPK</sequence>
<dbReference type="InterPro" id="IPR051791">
    <property type="entry name" value="Pra-immunoreactive"/>
</dbReference>
<feature type="domain" description="RDD" evidence="7">
    <location>
        <begin position="31"/>
        <end position="119"/>
    </location>
</feature>
<evidence type="ECO:0000256" key="4">
    <source>
        <dbReference type="ARBA" id="ARBA00022989"/>
    </source>
</evidence>
<evidence type="ECO:0000256" key="1">
    <source>
        <dbReference type="ARBA" id="ARBA00004651"/>
    </source>
</evidence>
<accession>A0AAJ2LRN8</accession>
<dbReference type="InterPro" id="IPR010432">
    <property type="entry name" value="RDD"/>
</dbReference>
<dbReference type="GO" id="GO:0005886">
    <property type="term" value="C:plasma membrane"/>
    <property type="evidence" value="ECO:0007669"/>
    <property type="project" value="UniProtKB-SubCell"/>
</dbReference>
<dbReference type="RefSeq" id="WP_310866137.1">
    <property type="nucleotide sequence ID" value="NZ_JAVLSF010000360.1"/>
</dbReference>
<evidence type="ECO:0000256" key="5">
    <source>
        <dbReference type="ARBA" id="ARBA00023136"/>
    </source>
</evidence>
<keyword evidence="2" id="KW-1003">Cell membrane</keyword>
<dbReference type="Proteomes" id="UP001268610">
    <property type="component" value="Unassembled WGS sequence"/>
</dbReference>
<comment type="subcellular location">
    <subcellularLocation>
        <location evidence="1">Cell membrane</location>
        <topology evidence="1">Multi-pass membrane protein</topology>
    </subcellularLocation>
</comment>
<reference evidence="8" key="1">
    <citation type="submission" date="2023-04" db="EMBL/GenBank/DDBJ databases">
        <title>Genomic characterization of faba bean (Vicia faba) microsymbionts in Mexican soils.</title>
        <authorList>
            <person name="Rivera Orduna F.N."/>
            <person name="Guevara-Luna J."/>
            <person name="Yan J."/>
            <person name="Arroyo-Herrera I."/>
            <person name="Li Y."/>
            <person name="Vasquez-Murrieta M.S."/>
            <person name="Wang E.T."/>
        </authorList>
    </citation>
    <scope>NUCLEOTIDE SEQUENCE</scope>
    <source>
        <strain evidence="8">CH26</strain>
    </source>
</reference>
<evidence type="ECO:0000256" key="3">
    <source>
        <dbReference type="ARBA" id="ARBA00022692"/>
    </source>
</evidence>
<gene>
    <name evidence="8" type="ORF">RJJ65_36250</name>
</gene>
<protein>
    <submittedName>
        <fullName evidence="8">RDD family protein</fullName>
    </submittedName>
</protein>
<dbReference type="AlphaFoldDB" id="A0AAJ2LRN8"/>
<organism evidence="8 9">
    <name type="scientific">Rhizobium hidalgonense</name>
    <dbReference type="NCBI Taxonomy" id="1538159"/>
    <lineage>
        <taxon>Bacteria</taxon>
        <taxon>Pseudomonadati</taxon>
        <taxon>Pseudomonadota</taxon>
        <taxon>Alphaproteobacteria</taxon>
        <taxon>Hyphomicrobiales</taxon>
        <taxon>Rhizobiaceae</taxon>
        <taxon>Rhizobium/Agrobacterium group</taxon>
        <taxon>Rhizobium</taxon>
    </lineage>
</organism>
<dbReference type="PANTHER" id="PTHR36115">
    <property type="entry name" value="PROLINE-RICH ANTIGEN HOMOLOG-RELATED"/>
    <property type="match status" value="1"/>
</dbReference>
<dbReference type="Pfam" id="PF06271">
    <property type="entry name" value="RDD"/>
    <property type="match status" value="1"/>
</dbReference>
<dbReference type="EMBL" id="JAVLSF010000360">
    <property type="protein sequence ID" value="MDR9777989.1"/>
    <property type="molecule type" value="Genomic_DNA"/>
</dbReference>
<feature type="transmembrane region" description="Helical" evidence="6">
    <location>
        <begin position="29"/>
        <end position="49"/>
    </location>
</feature>
<evidence type="ECO:0000256" key="2">
    <source>
        <dbReference type="ARBA" id="ARBA00022475"/>
    </source>
</evidence>
<proteinExistence type="predicted"/>
<evidence type="ECO:0000313" key="9">
    <source>
        <dbReference type="Proteomes" id="UP001268610"/>
    </source>
</evidence>
<feature type="non-terminal residue" evidence="8">
    <location>
        <position position="1"/>
    </location>
</feature>
<keyword evidence="4 6" id="KW-1133">Transmembrane helix</keyword>
<dbReference type="PANTHER" id="PTHR36115:SF4">
    <property type="entry name" value="MEMBRANE PROTEIN"/>
    <property type="match status" value="1"/>
</dbReference>
<keyword evidence="5 6" id="KW-0472">Membrane</keyword>
<evidence type="ECO:0000256" key="6">
    <source>
        <dbReference type="SAM" id="Phobius"/>
    </source>
</evidence>
<keyword evidence="3 6" id="KW-0812">Transmembrane</keyword>
<comment type="caution">
    <text evidence="8">The sequence shown here is derived from an EMBL/GenBank/DDBJ whole genome shotgun (WGS) entry which is preliminary data.</text>
</comment>
<evidence type="ECO:0000259" key="7">
    <source>
        <dbReference type="Pfam" id="PF06271"/>
    </source>
</evidence>
<evidence type="ECO:0000313" key="8">
    <source>
        <dbReference type="EMBL" id="MDR9777989.1"/>
    </source>
</evidence>